<dbReference type="AlphaFoldDB" id="A0A399RD20"/>
<keyword evidence="4" id="KW-1185">Reference proteome</keyword>
<keyword evidence="1" id="KW-0676">Redox-active center</keyword>
<dbReference type="Proteomes" id="UP000265845">
    <property type="component" value="Unassembled WGS sequence"/>
</dbReference>
<comment type="caution">
    <text evidence="3">The sequence shown here is derived from an EMBL/GenBank/DDBJ whole genome shotgun (WGS) entry which is preliminary data.</text>
</comment>
<organism evidence="3 4">
    <name type="scientific">Henriciella algicola</name>
    <dbReference type="NCBI Taxonomy" id="1608422"/>
    <lineage>
        <taxon>Bacteria</taxon>
        <taxon>Pseudomonadati</taxon>
        <taxon>Pseudomonadota</taxon>
        <taxon>Alphaproteobacteria</taxon>
        <taxon>Hyphomonadales</taxon>
        <taxon>Hyphomonadaceae</taxon>
        <taxon>Henriciella</taxon>
    </lineage>
</organism>
<dbReference type="InterPro" id="IPR017937">
    <property type="entry name" value="Thioredoxin_CS"/>
</dbReference>
<evidence type="ECO:0000313" key="4">
    <source>
        <dbReference type="Proteomes" id="UP000265845"/>
    </source>
</evidence>
<dbReference type="OrthoDB" id="7631741at2"/>
<evidence type="ECO:0000256" key="1">
    <source>
        <dbReference type="ARBA" id="ARBA00023284"/>
    </source>
</evidence>
<evidence type="ECO:0000313" key="3">
    <source>
        <dbReference type="EMBL" id="RIJ27815.1"/>
    </source>
</evidence>
<dbReference type="InterPro" id="IPR036249">
    <property type="entry name" value="Thioredoxin-like_sf"/>
</dbReference>
<dbReference type="SUPFAM" id="SSF52833">
    <property type="entry name" value="Thioredoxin-like"/>
    <property type="match status" value="1"/>
</dbReference>
<feature type="domain" description="Thioredoxin" evidence="2">
    <location>
        <begin position="84"/>
        <end position="128"/>
    </location>
</feature>
<dbReference type="PROSITE" id="PS00194">
    <property type="entry name" value="THIOREDOXIN_1"/>
    <property type="match status" value="1"/>
</dbReference>
<dbReference type="InterPro" id="IPR013766">
    <property type="entry name" value="Thioredoxin_domain"/>
</dbReference>
<proteinExistence type="predicted"/>
<dbReference type="Pfam" id="PF00085">
    <property type="entry name" value="Thioredoxin"/>
    <property type="match status" value="1"/>
</dbReference>
<accession>A0A399RD20</accession>
<name>A0A399RD20_9PROT</name>
<dbReference type="GO" id="GO:0015036">
    <property type="term" value="F:disulfide oxidoreductase activity"/>
    <property type="evidence" value="ECO:0007669"/>
    <property type="project" value="UniProtKB-ARBA"/>
</dbReference>
<reference evidence="3 4" key="1">
    <citation type="submission" date="2018-08" db="EMBL/GenBank/DDBJ databases">
        <title>Henriciella mobilis sp. nov., isolated from seawater.</title>
        <authorList>
            <person name="Cheng H."/>
            <person name="Wu Y.-H."/>
            <person name="Xu X.-W."/>
            <person name="Guo L.-L."/>
        </authorList>
    </citation>
    <scope>NUCLEOTIDE SEQUENCE [LARGE SCALE GENOMIC DNA]</scope>
    <source>
        <strain evidence="3 4">CCUG67844</strain>
    </source>
</reference>
<sequence>MDPNSLNCTPLDQMVKIRPSGMRTAMRILPLMRSFRKFSMLALLSLLQSRHRQLRRWLQIASPAKFLTAFLLLPVCTSAAQAPVKVVNLTADWCVSCRIFEPKLSRALESVTGEDVELVTIDLTHLRSGSDSRQATIDASKALLSFHKADYIWDWYGGYTGMAILIASDTGEPISCVDKRHSVEMIENRLALADVLARRAAPGRRRPDGADCPPPLR</sequence>
<dbReference type="Gene3D" id="3.40.30.10">
    <property type="entry name" value="Glutaredoxin"/>
    <property type="match status" value="1"/>
</dbReference>
<gene>
    <name evidence="3" type="ORF">D1222_14600</name>
</gene>
<dbReference type="EMBL" id="QWGA01000008">
    <property type="protein sequence ID" value="RIJ27815.1"/>
    <property type="molecule type" value="Genomic_DNA"/>
</dbReference>
<protein>
    <recommendedName>
        <fullName evidence="2">Thioredoxin domain-containing protein</fullName>
    </recommendedName>
</protein>
<evidence type="ECO:0000259" key="2">
    <source>
        <dbReference type="Pfam" id="PF00085"/>
    </source>
</evidence>